<protein>
    <submittedName>
        <fullName evidence="1">Uncharacterized protein</fullName>
    </submittedName>
</protein>
<evidence type="ECO:0000313" key="2">
    <source>
        <dbReference type="EMBL" id="CAF4487046.1"/>
    </source>
</evidence>
<proteinExistence type="predicted"/>
<dbReference type="AlphaFoldDB" id="A0A816BB66"/>
<keyword evidence="3" id="KW-1185">Reference proteome</keyword>
<evidence type="ECO:0000313" key="3">
    <source>
        <dbReference type="Proteomes" id="UP000663829"/>
    </source>
</evidence>
<dbReference type="Proteomes" id="UP000681722">
    <property type="component" value="Unassembled WGS sequence"/>
</dbReference>
<reference evidence="1" key="1">
    <citation type="submission" date="2021-02" db="EMBL/GenBank/DDBJ databases">
        <authorList>
            <person name="Nowell W R."/>
        </authorList>
    </citation>
    <scope>NUCLEOTIDE SEQUENCE</scope>
</reference>
<dbReference type="EMBL" id="CAJNOQ010037021">
    <property type="protein sequence ID" value="CAF1606778.1"/>
    <property type="molecule type" value="Genomic_DNA"/>
</dbReference>
<dbReference type="Proteomes" id="UP000663829">
    <property type="component" value="Unassembled WGS sequence"/>
</dbReference>
<sequence length="40" mass="4642">LQRLNGDREHSLMIIYRGQSMLREEFEGTVKSDIGDYARG</sequence>
<name>A0A816BB66_9BILA</name>
<gene>
    <name evidence="1" type="ORF">GPM918_LOCUS42802</name>
    <name evidence="2" type="ORF">SRO942_LOCUS44133</name>
</gene>
<accession>A0A816BB66</accession>
<dbReference type="EMBL" id="CAJOBC010103614">
    <property type="protein sequence ID" value="CAF4487046.1"/>
    <property type="molecule type" value="Genomic_DNA"/>
</dbReference>
<comment type="caution">
    <text evidence="1">The sequence shown here is derived from an EMBL/GenBank/DDBJ whole genome shotgun (WGS) entry which is preliminary data.</text>
</comment>
<feature type="non-terminal residue" evidence="1">
    <location>
        <position position="1"/>
    </location>
</feature>
<evidence type="ECO:0000313" key="1">
    <source>
        <dbReference type="EMBL" id="CAF1606778.1"/>
    </source>
</evidence>
<organism evidence="1 3">
    <name type="scientific">Didymodactylos carnosus</name>
    <dbReference type="NCBI Taxonomy" id="1234261"/>
    <lineage>
        <taxon>Eukaryota</taxon>
        <taxon>Metazoa</taxon>
        <taxon>Spiralia</taxon>
        <taxon>Gnathifera</taxon>
        <taxon>Rotifera</taxon>
        <taxon>Eurotatoria</taxon>
        <taxon>Bdelloidea</taxon>
        <taxon>Philodinida</taxon>
        <taxon>Philodinidae</taxon>
        <taxon>Didymodactylos</taxon>
    </lineage>
</organism>